<protein>
    <submittedName>
        <fullName evidence="3">Uncharacterized protein</fullName>
    </submittedName>
</protein>
<accession>A0ABV9RBY9</accession>
<evidence type="ECO:0000256" key="2">
    <source>
        <dbReference type="SAM" id="Phobius"/>
    </source>
</evidence>
<dbReference type="EMBL" id="JBHSIM010000001">
    <property type="protein sequence ID" value="MFC4830811.1"/>
    <property type="molecule type" value="Genomic_DNA"/>
</dbReference>
<feature type="transmembrane region" description="Helical" evidence="2">
    <location>
        <begin position="30"/>
        <end position="50"/>
    </location>
</feature>
<keyword evidence="2" id="KW-1133">Transmembrane helix</keyword>
<sequence length="89" mass="9464">MTEEQGKTPKARNPAADPDHAPEKQSELKLNVGIGVLGTALSVGVALIFFFVLEDIVLGIVFAVVALVALAITLRVASRKRNAKPQQKS</sequence>
<evidence type="ECO:0000256" key="1">
    <source>
        <dbReference type="SAM" id="MobiDB-lite"/>
    </source>
</evidence>
<reference evidence="4" key="1">
    <citation type="journal article" date="2019" name="Int. J. Syst. Evol. Microbiol.">
        <title>The Global Catalogue of Microorganisms (GCM) 10K type strain sequencing project: providing services to taxonomists for standard genome sequencing and annotation.</title>
        <authorList>
            <consortium name="The Broad Institute Genomics Platform"/>
            <consortium name="The Broad Institute Genome Sequencing Center for Infectious Disease"/>
            <person name="Wu L."/>
            <person name="Ma J."/>
        </authorList>
    </citation>
    <scope>NUCLEOTIDE SEQUENCE [LARGE SCALE GENOMIC DNA]</scope>
    <source>
        <strain evidence="4">CCUG 50347</strain>
    </source>
</reference>
<name>A0ABV9RBY9_9PSEU</name>
<comment type="caution">
    <text evidence="3">The sequence shown here is derived from an EMBL/GenBank/DDBJ whole genome shotgun (WGS) entry which is preliminary data.</text>
</comment>
<dbReference type="Proteomes" id="UP001595909">
    <property type="component" value="Unassembled WGS sequence"/>
</dbReference>
<proteinExistence type="predicted"/>
<evidence type="ECO:0000313" key="4">
    <source>
        <dbReference type="Proteomes" id="UP001595909"/>
    </source>
</evidence>
<gene>
    <name evidence="3" type="ORF">ACFPEL_00190</name>
</gene>
<organism evidence="3 4">
    <name type="scientific">Actinomycetospora chibensis</name>
    <dbReference type="NCBI Taxonomy" id="663606"/>
    <lineage>
        <taxon>Bacteria</taxon>
        <taxon>Bacillati</taxon>
        <taxon>Actinomycetota</taxon>
        <taxon>Actinomycetes</taxon>
        <taxon>Pseudonocardiales</taxon>
        <taxon>Pseudonocardiaceae</taxon>
        <taxon>Actinomycetospora</taxon>
    </lineage>
</organism>
<keyword evidence="2" id="KW-0472">Membrane</keyword>
<keyword evidence="2" id="KW-0812">Transmembrane</keyword>
<dbReference type="RefSeq" id="WP_274188877.1">
    <property type="nucleotide sequence ID" value="NZ_BAABHN010000001.1"/>
</dbReference>
<keyword evidence="4" id="KW-1185">Reference proteome</keyword>
<feature type="region of interest" description="Disordered" evidence="1">
    <location>
        <begin position="1"/>
        <end position="25"/>
    </location>
</feature>
<feature type="transmembrane region" description="Helical" evidence="2">
    <location>
        <begin position="56"/>
        <end position="77"/>
    </location>
</feature>
<evidence type="ECO:0000313" key="3">
    <source>
        <dbReference type="EMBL" id="MFC4830811.1"/>
    </source>
</evidence>